<name>A0A5C6TDV9_FUSOC</name>
<evidence type="ECO:0000313" key="1">
    <source>
        <dbReference type="EMBL" id="TXC08719.1"/>
    </source>
</evidence>
<dbReference type="Proteomes" id="UP000321331">
    <property type="component" value="Unassembled WGS sequence"/>
</dbReference>
<gene>
    <name evidence="1" type="ORF">FocTR4_00003652</name>
</gene>
<protein>
    <submittedName>
        <fullName evidence="1">Uncharacterized protein</fullName>
    </submittedName>
</protein>
<dbReference type="AlphaFoldDB" id="A0A5C6TDV9"/>
<proteinExistence type="predicted"/>
<reference evidence="1 2" key="1">
    <citation type="submission" date="2019-07" db="EMBL/GenBank/DDBJ databases">
        <title>The First High-Quality Draft Genome Sequence of the Causal Agent of the Current Panama Disease Epidemic.</title>
        <authorList>
            <person name="Warmington R.J."/>
            <person name="Kay W."/>
            <person name="Jeffries A."/>
            <person name="Bebber D."/>
            <person name="Moore K."/>
            <person name="Studholme D.J."/>
        </authorList>
    </citation>
    <scope>NUCLEOTIDE SEQUENCE [LARGE SCALE GENOMIC DNA]</scope>
    <source>
        <strain evidence="1 2">TR4</strain>
    </source>
</reference>
<comment type="caution">
    <text evidence="1">The sequence shown here is derived from an EMBL/GenBank/DDBJ whole genome shotgun (WGS) entry which is preliminary data.</text>
</comment>
<organism evidence="1 2">
    <name type="scientific">Fusarium oxysporum f. sp. cubense</name>
    <dbReference type="NCBI Taxonomy" id="61366"/>
    <lineage>
        <taxon>Eukaryota</taxon>
        <taxon>Fungi</taxon>
        <taxon>Dikarya</taxon>
        <taxon>Ascomycota</taxon>
        <taxon>Pezizomycotina</taxon>
        <taxon>Sordariomycetes</taxon>
        <taxon>Hypocreomycetidae</taxon>
        <taxon>Hypocreales</taxon>
        <taxon>Nectriaceae</taxon>
        <taxon>Fusarium</taxon>
        <taxon>Fusarium oxysporum species complex</taxon>
    </lineage>
</organism>
<evidence type="ECO:0000313" key="2">
    <source>
        <dbReference type="Proteomes" id="UP000321331"/>
    </source>
</evidence>
<sequence length="119" mass="13437">MRGIDFGLRVYFVLGASPAYEAWKSGPLELGIHIPSFHALLEAKDMSVEKISLCLGEHVGVIPSPPEFRDEDGDGVWQSFRTAYIKQGNACRTKDSMLTLEAVLGHIERMEDRNRLRKY</sequence>
<accession>A0A5C6TDV9</accession>
<dbReference type="EMBL" id="VMNF01000005">
    <property type="protein sequence ID" value="TXC08719.1"/>
    <property type="molecule type" value="Genomic_DNA"/>
</dbReference>